<name>A0A0S4X491_RALSL</name>
<organism evidence="1">
    <name type="scientific">Ralstonia solanacearum</name>
    <name type="common">Pseudomonas solanacearum</name>
    <dbReference type="NCBI Taxonomy" id="305"/>
    <lineage>
        <taxon>Bacteria</taxon>
        <taxon>Pseudomonadati</taxon>
        <taxon>Pseudomonadota</taxon>
        <taxon>Betaproteobacteria</taxon>
        <taxon>Burkholderiales</taxon>
        <taxon>Burkholderiaceae</taxon>
        <taxon>Ralstonia</taxon>
        <taxon>Ralstonia solanacearum species complex</taxon>
    </lineage>
</organism>
<evidence type="ECO:0000313" key="1">
    <source>
        <dbReference type="EMBL" id="CUV58711.1"/>
    </source>
</evidence>
<dbReference type="EMBL" id="LN899820">
    <property type="protein sequence ID" value="CUV58711.1"/>
    <property type="molecule type" value="Genomic_DNA"/>
</dbReference>
<dbReference type="AlphaFoldDB" id="A0A0S4X491"/>
<accession>A0A0S4X491</accession>
<reference evidence="1" key="1">
    <citation type="submission" date="2015-10" db="EMBL/GenBank/DDBJ databases">
        <authorList>
            <person name="Gilbert D.G."/>
        </authorList>
    </citation>
    <scope>NUCLEOTIDE SEQUENCE</scope>
    <source>
        <strain evidence="1">Phyl III-seqv23</strain>
    </source>
</reference>
<sequence>MQPDNLQLNLLLLDVLTRKGQLEAARAACSAASSWLAAMDW</sequence>
<gene>
    <name evidence="1" type="ORF">RUN215_v1_3440002</name>
</gene>
<protein>
    <submittedName>
        <fullName evidence="1">Uncharacterized protein</fullName>
    </submittedName>
</protein>
<proteinExistence type="predicted"/>